<feature type="domain" description="DUF6533" evidence="2">
    <location>
        <begin position="14"/>
        <end position="59"/>
    </location>
</feature>
<feature type="transmembrane region" description="Helical" evidence="1">
    <location>
        <begin position="211"/>
        <end position="231"/>
    </location>
</feature>
<feature type="transmembrane region" description="Helical" evidence="1">
    <location>
        <begin position="52"/>
        <end position="74"/>
    </location>
</feature>
<dbReference type="Pfam" id="PF20151">
    <property type="entry name" value="DUF6533"/>
    <property type="match status" value="1"/>
</dbReference>
<dbReference type="Proteomes" id="UP000703269">
    <property type="component" value="Unassembled WGS sequence"/>
</dbReference>
<keyword evidence="1" id="KW-1133">Transmembrane helix</keyword>
<feature type="transmembrane region" description="Helical" evidence="1">
    <location>
        <begin position="86"/>
        <end position="106"/>
    </location>
</feature>
<evidence type="ECO:0000259" key="2">
    <source>
        <dbReference type="Pfam" id="PF20151"/>
    </source>
</evidence>
<keyword evidence="4" id="KW-1185">Reference proteome</keyword>
<evidence type="ECO:0000313" key="4">
    <source>
        <dbReference type="Proteomes" id="UP000703269"/>
    </source>
</evidence>
<feature type="transmembrane region" description="Helical" evidence="1">
    <location>
        <begin position="14"/>
        <end position="31"/>
    </location>
</feature>
<accession>A0A9P3LGC3</accession>
<keyword evidence="1" id="KW-0812">Transmembrane</keyword>
<keyword evidence="1" id="KW-0472">Membrane</keyword>
<gene>
    <name evidence="3" type="ORF">PsYK624_096630</name>
</gene>
<protein>
    <recommendedName>
        <fullName evidence="2">DUF6533 domain-containing protein</fullName>
    </recommendedName>
</protein>
<dbReference type="OrthoDB" id="3350812at2759"/>
<organism evidence="3 4">
    <name type="scientific">Phanerochaete sordida</name>
    <dbReference type="NCBI Taxonomy" id="48140"/>
    <lineage>
        <taxon>Eukaryota</taxon>
        <taxon>Fungi</taxon>
        <taxon>Dikarya</taxon>
        <taxon>Basidiomycota</taxon>
        <taxon>Agaricomycotina</taxon>
        <taxon>Agaricomycetes</taxon>
        <taxon>Polyporales</taxon>
        <taxon>Phanerochaetaceae</taxon>
        <taxon>Phanerochaete</taxon>
    </lineage>
</organism>
<name>A0A9P3LGC3_9APHY</name>
<sequence>MQLNELWDNCLTNYVYVISCTAMTYDFLLTVDREVMLVWLSPWSAVKVLFLVNRYTPFLSAAILLYPMIAPAISEKECLFVQDSTAWLKTVGMLVAEVILVIRTWAVYERQGSVGIGLTAWTTVIWVGCMTSVGIFLRSLLYEPVAAGSVGALEQGCHVVPGNNIVFVSWILFMVFEAVICSLMVYKSATAYRADRSTAMFKAVFRDGTMFYVYLLALSIANVATIFSAPADLAFVLSMSVTNVIPDPASSDASMQAFAYDTFCPDDADDPNPARNRVQQNASGLEYLLGAG</sequence>
<proteinExistence type="predicted"/>
<dbReference type="AlphaFoldDB" id="A0A9P3LGC3"/>
<evidence type="ECO:0000313" key="3">
    <source>
        <dbReference type="EMBL" id="GJE93504.1"/>
    </source>
</evidence>
<reference evidence="3 4" key="1">
    <citation type="submission" date="2021-08" db="EMBL/GenBank/DDBJ databases">
        <title>Draft Genome Sequence of Phanerochaete sordida strain YK-624.</title>
        <authorList>
            <person name="Mori T."/>
            <person name="Dohra H."/>
            <person name="Suzuki T."/>
            <person name="Kawagishi H."/>
            <person name="Hirai H."/>
        </authorList>
    </citation>
    <scope>NUCLEOTIDE SEQUENCE [LARGE SCALE GENOMIC DNA]</scope>
    <source>
        <strain evidence="3 4">YK-624</strain>
    </source>
</reference>
<dbReference type="InterPro" id="IPR045340">
    <property type="entry name" value="DUF6533"/>
</dbReference>
<feature type="transmembrane region" description="Helical" evidence="1">
    <location>
        <begin position="118"/>
        <end position="137"/>
    </location>
</feature>
<feature type="transmembrane region" description="Helical" evidence="1">
    <location>
        <begin position="165"/>
        <end position="186"/>
    </location>
</feature>
<dbReference type="EMBL" id="BPQB01000033">
    <property type="protein sequence ID" value="GJE93504.1"/>
    <property type="molecule type" value="Genomic_DNA"/>
</dbReference>
<evidence type="ECO:0000256" key="1">
    <source>
        <dbReference type="SAM" id="Phobius"/>
    </source>
</evidence>
<comment type="caution">
    <text evidence="3">The sequence shown here is derived from an EMBL/GenBank/DDBJ whole genome shotgun (WGS) entry which is preliminary data.</text>
</comment>